<gene>
    <name evidence="3" type="ORF">KI810_06390</name>
</gene>
<dbReference type="Proteomes" id="UP000756860">
    <property type="component" value="Unassembled WGS sequence"/>
</dbReference>
<dbReference type="InterPro" id="IPR001763">
    <property type="entry name" value="Rhodanese-like_dom"/>
</dbReference>
<sequence length="174" mass="18645">MHQSTIRLLREMAGICLVAVAIGLVWNHQLLYNAWTGNAPSTAPVAASAPPDQSGQAQQAVPVPLPLGLMQVKEFHDRKEAVIVDARDETAFAAGHITGAVSFPLGEADGRLADFAKRYPPTTLLVVYCNGYACHDSHDLANKLLAAGYPTVFVFEGGFPEWQAAGYPVMEGNQ</sequence>
<comment type="caution">
    <text evidence="3">The sequence shown here is derived from an EMBL/GenBank/DDBJ whole genome shotgun (WGS) entry which is preliminary data.</text>
</comment>
<dbReference type="InterPro" id="IPR001307">
    <property type="entry name" value="Thiosulphate_STrfase_CS"/>
</dbReference>
<name>A0ABS5SF76_9BACT</name>
<dbReference type="PROSITE" id="PS50206">
    <property type="entry name" value="RHODANESE_3"/>
    <property type="match status" value="1"/>
</dbReference>
<keyword evidence="4" id="KW-1185">Reference proteome</keyword>
<dbReference type="CDD" id="cd00158">
    <property type="entry name" value="RHOD"/>
    <property type="match status" value="1"/>
</dbReference>
<dbReference type="InterPro" id="IPR050229">
    <property type="entry name" value="GlpE_sulfurtransferase"/>
</dbReference>
<dbReference type="InterPro" id="IPR036873">
    <property type="entry name" value="Rhodanese-like_dom_sf"/>
</dbReference>
<dbReference type="PANTHER" id="PTHR43031">
    <property type="entry name" value="FAD-DEPENDENT OXIDOREDUCTASE"/>
    <property type="match status" value="1"/>
</dbReference>
<dbReference type="Pfam" id="PF00581">
    <property type="entry name" value="Rhodanese"/>
    <property type="match status" value="1"/>
</dbReference>
<dbReference type="PROSITE" id="PS00683">
    <property type="entry name" value="RHODANESE_2"/>
    <property type="match status" value="1"/>
</dbReference>
<reference evidence="3 4" key="1">
    <citation type="submission" date="2021-05" db="EMBL/GenBank/DDBJ databases">
        <title>The draft genome of Geobacter luticola JCM 17780.</title>
        <authorList>
            <person name="Xu Z."/>
            <person name="Masuda Y."/>
            <person name="Itoh H."/>
            <person name="Senoo K."/>
        </authorList>
    </citation>
    <scope>NUCLEOTIDE SEQUENCE [LARGE SCALE GENOMIC DNA]</scope>
    <source>
        <strain evidence="3 4">JCM 17780</strain>
    </source>
</reference>
<evidence type="ECO:0000313" key="3">
    <source>
        <dbReference type="EMBL" id="MBT0652677.1"/>
    </source>
</evidence>
<evidence type="ECO:0000256" key="1">
    <source>
        <dbReference type="RuleBase" id="RU000507"/>
    </source>
</evidence>
<evidence type="ECO:0000259" key="2">
    <source>
        <dbReference type="PROSITE" id="PS50206"/>
    </source>
</evidence>
<keyword evidence="1" id="KW-0808">Transferase</keyword>
<feature type="domain" description="Rhodanese" evidence="2">
    <location>
        <begin position="77"/>
        <end position="171"/>
    </location>
</feature>
<accession>A0ABS5SF76</accession>
<dbReference type="SUPFAM" id="SSF52821">
    <property type="entry name" value="Rhodanese/Cell cycle control phosphatase"/>
    <property type="match status" value="1"/>
</dbReference>
<dbReference type="PANTHER" id="PTHR43031:SF18">
    <property type="entry name" value="RHODANESE-RELATED SULFURTRANSFERASES"/>
    <property type="match status" value="1"/>
</dbReference>
<protein>
    <recommendedName>
        <fullName evidence="1">Sulfurtransferase</fullName>
    </recommendedName>
</protein>
<evidence type="ECO:0000313" key="4">
    <source>
        <dbReference type="Proteomes" id="UP000756860"/>
    </source>
</evidence>
<organism evidence="3 4">
    <name type="scientific">Geomobilimonas luticola</name>
    <dbReference type="NCBI Taxonomy" id="1114878"/>
    <lineage>
        <taxon>Bacteria</taxon>
        <taxon>Pseudomonadati</taxon>
        <taxon>Thermodesulfobacteriota</taxon>
        <taxon>Desulfuromonadia</taxon>
        <taxon>Geobacterales</taxon>
        <taxon>Geobacteraceae</taxon>
        <taxon>Geomobilimonas</taxon>
    </lineage>
</organism>
<dbReference type="EMBL" id="JAHCVK010000001">
    <property type="protein sequence ID" value="MBT0652677.1"/>
    <property type="molecule type" value="Genomic_DNA"/>
</dbReference>
<dbReference type="Gene3D" id="3.40.250.10">
    <property type="entry name" value="Rhodanese-like domain"/>
    <property type="match status" value="1"/>
</dbReference>
<proteinExistence type="predicted"/>
<dbReference type="RefSeq" id="WP_214174597.1">
    <property type="nucleotide sequence ID" value="NZ_JAHCVK010000001.1"/>
</dbReference>
<dbReference type="SMART" id="SM00450">
    <property type="entry name" value="RHOD"/>
    <property type="match status" value="1"/>
</dbReference>